<dbReference type="EMBL" id="MN740368">
    <property type="protein sequence ID" value="QHU02991.1"/>
    <property type="molecule type" value="Genomic_DNA"/>
</dbReference>
<feature type="compositionally biased region" description="Low complexity" evidence="1">
    <location>
        <begin position="53"/>
        <end position="64"/>
    </location>
</feature>
<dbReference type="InterPro" id="IPR055730">
    <property type="entry name" value="P11_C"/>
</dbReference>
<name>A0A6C0JDL0_9ZZZZ</name>
<keyword evidence="2" id="KW-0472">Membrane</keyword>
<feature type="domain" description="Minor capsid protein P11 C-terminal conserved region" evidence="3">
    <location>
        <begin position="107"/>
        <end position="188"/>
    </location>
</feature>
<keyword evidence="2" id="KW-1133">Transmembrane helix</keyword>
<evidence type="ECO:0000313" key="4">
    <source>
        <dbReference type="EMBL" id="QHU02991.1"/>
    </source>
</evidence>
<proteinExistence type="predicted"/>
<keyword evidence="2" id="KW-0812">Transmembrane</keyword>
<organism evidence="4">
    <name type="scientific">viral metagenome</name>
    <dbReference type="NCBI Taxonomy" id="1070528"/>
    <lineage>
        <taxon>unclassified sequences</taxon>
        <taxon>metagenomes</taxon>
        <taxon>organismal metagenomes</taxon>
    </lineage>
</organism>
<evidence type="ECO:0000259" key="3">
    <source>
        <dbReference type="Pfam" id="PF23983"/>
    </source>
</evidence>
<protein>
    <recommendedName>
        <fullName evidence="3">Minor capsid protein P11 C-terminal conserved region domain-containing protein</fullName>
    </recommendedName>
</protein>
<accession>A0A6C0JDL0</accession>
<evidence type="ECO:0000256" key="1">
    <source>
        <dbReference type="SAM" id="MobiDB-lite"/>
    </source>
</evidence>
<dbReference type="AlphaFoldDB" id="A0A6C0JDL0"/>
<feature type="transmembrane region" description="Helical" evidence="2">
    <location>
        <begin position="14"/>
        <end position="34"/>
    </location>
</feature>
<reference evidence="4" key="1">
    <citation type="journal article" date="2020" name="Nature">
        <title>Giant virus diversity and host interactions through global metagenomics.</title>
        <authorList>
            <person name="Schulz F."/>
            <person name="Roux S."/>
            <person name="Paez-Espino D."/>
            <person name="Jungbluth S."/>
            <person name="Walsh D.A."/>
            <person name="Denef V.J."/>
            <person name="McMahon K.D."/>
            <person name="Konstantinidis K.T."/>
            <person name="Eloe-Fadrosh E.A."/>
            <person name="Kyrpides N.C."/>
            <person name="Woyke T."/>
        </authorList>
    </citation>
    <scope>NUCLEOTIDE SEQUENCE</scope>
    <source>
        <strain evidence="4">GVMAG-M-3300025890-48</strain>
    </source>
</reference>
<feature type="region of interest" description="Disordered" evidence="1">
    <location>
        <begin position="53"/>
        <end position="112"/>
    </location>
</feature>
<dbReference type="Pfam" id="PF23983">
    <property type="entry name" value="P11_C"/>
    <property type="match status" value="1"/>
</dbReference>
<evidence type="ECO:0000256" key="2">
    <source>
        <dbReference type="SAM" id="Phobius"/>
    </source>
</evidence>
<sequence>MVSLKGFLKKPMDYLKSPVILLALLLALGLYFGMRYSSRKGMSLDTMSGNNVLSSGGSSQVQGGDANGAATSPANPEGHNGGFAAVSGMDSNSQGLPPSANAGKVNNADDLLPKDQNSEWARLNPSGSHDFGNVNLLKAGYHAGIDTVAGSMRNANLQVRSEPPNPTLKVSPWMNSTIEPDLMRLPLEIGSRTQ</sequence>